<organism evidence="1 2">
    <name type="scientific">Candidatus Vogelbacteria bacterium RIFOXYD1_FULL_46_19</name>
    <dbReference type="NCBI Taxonomy" id="1802439"/>
    <lineage>
        <taxon>Bacteria</taxon>
        <taxon>Candidatus Vogeliibacteriota</taxon>
    </lineage>
</organism>
<proteinExistence type="predicted"/>
<evidence type="ECO:0000313" key="1">
    <source>
        <dbReference type="EMBL" id="OHA59518.1"/>
    </source>
</evidence>
<dbReference type="AlphaFoldDB" id="A0A1G2QGJ3"/>
<name>A0A1G2QGJ3_9BACT</name>
<gene>
    <name evidence="1" type="ORF">A2589_01490</name>
</gene>
<dbReference type="EMBL" id="MHTK01000006">
    <property type="protein sequence ID" value="OHA59518.1"/>
    <property type="molecule type" value="Genomic_DNA"/>
</dbReference>
<sequence length="126" mass="13567">MSELVLVRKVDIDTLATIRTPGYGYDGQWAKIKILLVPAGDNIPNNILQALVGLSVETCFTQTEIIEMCGAGLAEIVPPKTRLAYVPVVAGVLTQAGKSEEAKLLREIATNFSDMVAFPEGCFEVV</sequence>
<evidence type="ECO:0000313" key="2">
    <source>
        <dbReference type="Proteomes" id="UP000177838"/>
    </source>
</evidence>
<accession>A0A1G2QGJ3</accession>
<reference evidence="1 2" key="1">
    <citation type="journal article" date="2016" name="Nat. Commun.">
        <title>Thousands of microbial genomes shed light on interconnected biogeochemical processes in an aquifer system.</title>
        <authorList>
            <person name="Anantharaman K."/>
            <person name="Brown C.T."/>
            <person name="Hug L.A."/>
            <person name="Sharon I."/>
            <person name="Castelle C.J."/>
            <person name="Probst A.J."/>
            <person name="Thomas B.C."/>
            <person name="Singh A."/>
            <person name="Wilkins M.J."/>
            <person name="Karaoz U."/>
            <person name="Brodie E.L."/>
            <person name="Williams K.H."/>
            <person name="Hubbard S.S."/>
            <person name="Banfield J.F."/>
        </authorList>
    </citation>
    <scope>NUCLEOTIDE SEQUENCE [LARGE SCALE GENOMIC DNA]</scope>
</reference>
<protein>
    <submittedName>
        <fullName evidence="1">Uncharacterized protein</fullName>
    </submittedName>
</protein>
<dbReference type="Proteomes" id="UP000177838">
    <property type="component" value="Unassembled WGS sequence"/>
</dbReference>
<comment type="caution">
    <text evidence="1">The sequence shown here is derived from an EMBL/GenBank/DDBJ whole genome shotgun (WGS) entry which is preliminary data.</text>
</comment>